<name>A0A853CL64_9ACTN</name>
<dbReference type="CDD" id="cd02440">
    <property type="entry name" value="AdoMet_MTases"/>
    <property type="match status" value="1"/>
</dbReference>
<comment type="caution">
    <text evidence="10">The sequence shown here is derived from an EMBL/GenBank/DDBJ whole genome shotgun (WGS) entry which is preliminary data.</text>
</comment>
<dbReference type="GO" id="GO:0032259">
    <property type="term" value="P:methylation"/>
    <property type="evidence" value="ECO:0007669"/>
    <property type="project" value="UniProtKB-KW"/>
</dbReference>
<comment type="similarity">
    <text evidence="3">Belongs to the methyltransferase superfamily. Arsenite methyltransferase family.</text>
</comment>
<dbReference type="InterPro" id="IPR026669">
    <property type="entry name" value="Arsenite_MeTrfase-like"/>
</dbReference>
<dbReference type="EC" id="2.1.1.137" evidence="4"/>
<comment type="catalytic activity">
    <reaction evidence="6">
        <text>arsenic triglutathione + [thioredoxin]-dithiol + S-adenosyl-L-methionine + 2 H2O = methylarsonous acid + [thioredoxin]-disulfide + 3 glutathione + S-adenosyl-L-homocysteine + H(+)</text>
        <dbReference type="Rhea" id="RHEA:69460"/>
        <dbReference type="Rhea" id="RHEA-COMP:10698"/>
        <dbReference type="Rhea" id="RHEA-COMP:10700"/>
        <dbReference type="ChEBI" id="CHEBI:15377"/>
        <dbReference type="ChEBI" id="CHEBI:15378"/>
        <dbReference type="ChEBI" id="CHEBI:17826"/>
        <dbReference type="ChEBI" id="CHEBI:29950"/>
        <dbReference type="ChEBI" id="CHEBI:50058"/>
        <dbReference type="ChEBI" id="CHEBI:57856"/>
        <dbReference type="ChEBI" id="CHEBI:57925"/>
        <dbReference type="ChEBI" id="CHEBI:59789"/>
        <dbReference type="ChEBI" id="CHEBI:183640"/>
        <dbReference type="EC" id="2.1.1.137"/>
    </reaction>
</comment>
<keyword evidence="2" id="KW-0949">S-adenosyl-L-methionine</keyword>
<comment type="catalytic activity">
    <reaction evidence="8">
        <text>arsenic triglutathione + 3 [thioredoxin]-dithiol + 3 S-adenosyl-L-methionine = trimethylarsine + 3 [thioredoxin]-disulfide + 3 glutathione + 3 S-adenosyl-L-homocysteine + 3 H(+)</text>
        <dbReference type="Rhea" id="RHEA:69432"/>
        <dbReference type="Rhea" id="RHEA-COMP:10698"/>
        <dbReference type="Rhea" id="RHEA-COMP:10700"/>
        <dbReference type="ChEBI" id="CHEBI:15378"/>
        <dbReference type="ChEBI" id="CHEBI:27130"/>
        <dbReference type="ChEBI" id="CHEBI:29950"/>
        <dbReference type="ChEBI" id="CHEBI:50058"/>
        <dbReference type="ChEBI" id="CHEBI:57856"/>
        <dbReference type="ChEBI" id="CHEBI:57925"/>
        <dbReference type="ChEBI" id="CHEBI:59789"/>
        <dbReference type="ChEBI" id="CHEBI:183640"/>
        <dbReference type="EC" id="2.1.1.137"/>
    </reaction>
</comment>
<dbReference type="InterPro" id="IPR029063">
    <property type="entry name" value="SAM-dependent_MTases_sf"/>
</dbReference>
<keyword evidence="1 10" id="KW-0808">Transferase</keyword>
<dbReference type="PANTHER" id="PTHR43675:SF8">
    <property type="entry name" value="ARSENITE METHYLTRANSFERASE"/>
    <property type="match status" value="1"/>
</dbReference>
<evidence type="ECO:0000256" key="3">
    <source>
        <dbReference type="ARBA" id="ARBA00034487"/>
    </source>
</evidence>
<dbReference type="AlphaFoldDB" id="A0A853CL64"/>
<evidence type="ECO:0000256" key="2">
    <source>
        <dbReference type="ARBA" id="ARBA00022691"/>
    </source>
</evidence>
<evidence type="ECO:0000256" key="5">
    <source>
        <dbReference type="ARBA" id="ARBA00034545"/>
    </source>
</evidence>
<dbReference type="PANTHER" id="PTHR43675">
    <property type="entry name" value="ARSENITE METHYLTRANSFERASE"/>
    <property type="match status" value="1"/>
</dbReference>
<dbReference type="Proteomes" id="UP000541969">
    <property type="component" value="Unassembled WGS sequence"/>
</dbReference>
<keyword evidence="11" id="KW-1185">Reference proteome</keyword>
<dbReference type="GO" id="GO:0030791">
    <property type="term" value="F:arsenite methyltransferase activity"/>
    <property type="evidence" value="ECO:0007669"/>
    <property type="project" value="UniProtKB-EC"/>
</dbReference>
<gene>
    <name evidence="10" type="ORF">GGQ55_004595</name>
</gene>
<feature type="domain" description="Methyltransferase" evidence="9">
    <location>
        <begin position="76"/>
        <end position="187"/>
    </location>
</feature>
<evidence type="ECO:0000256" key="8">
    <source>
        <dbReference type="ARBA" id="ARBA00048428"/>
    </source>
</evidence>
<keyword evidence="10" id="KW-0489">Methyltransferase</keyword>
<comment type="catalytic activity">
    <reaction evidence="7">
        <text>arsenic triglutathione + 2 [thioredoxin]-dithiol + 2 S-adenosyl-L-methionine + H2O = dimethylarsinous acid + 2 [thioredoxin]-disulfide + 3 glutathione + 2 S-adenosyl-L-homocysteine + 2 H(+)</text>
        <dbReference type="Rhea" id="RHEA:69464"/>
        <dbReference type="Rhea" id="RHEA-COMP:10698"/>
        <dbReference type="Rhea" id="RHEA-COMP:10700"/>
        <dbReference type="ChEBI" id="CHEBI:15377"/>
        <dbReference type="ChEBI" id="CHEBI:15378"/>
        <dbReference type="ChEBI" id="CHEBI:23808"/>
        <dbReference type="ChEBI" id="CHEBI:29950"/>
        <dbReference type="ChEBI" id="CHEBI:50058"/>
        <dbReference type="ChEBI" id="CHEBI:57856"/>
        <dbReference type="ChEBI" id="CHEBI:57925"/>
        <dbReference type="ChEBI" id="CHEBI:59789"/>
        <dbReference type="ChEBI" id="CHEBI:183640"/>
        <dbReference type="EC" id="2.1.1.137"/>
    </reaction>
</comment>
<reference evidence="10 11" key="1">
    <citation type="submission" date="2020-07" db="EMBL/GenBank/DDBJ databases">
        <title>Sequencing the genomes of 1000 actinobacteria strains.</title>
        <authorList>
            <person name="Klenk H.-P."/>
        </authorList>
    </citation>
    <scope>NUCLEOTIDE SEQUENCE [LARGE SCALE GENOMIC DNA]</scope>
    <source>
        <strain evidence="10 11">DSM 104001</strain>
    </source>
</reference>
<dbReference type="EMBL" id="JACBZT010000001">
    <property type="protein sequence ID" value="NYJ08317.1"/>
    <property type="molecule type" value="Genomic_DNA"/>
</dbReference>
<dbReference type="Gene3D" id="3.40.50.150">
    <property type="entry name" value="Vaccinia Virus protein VP39"/>
    <property type="match status" value="1"/>
</dbReference>
<dbReference type="SUPFAM" id="SSF53335">
    <property type="entry name" value="S-adenosyl-L-methionine-dependent methyltransferases"/>
    <property type="match status" value="1"/>
</dbReference>
<sequence>MATAPDLLVDPVVLREQVRDTYRQVAADPSRRFHFSTGRDLARRLGYADDVVAALPDRAVESFAGVADPCALRALSAGERVVDVGSGAGFDSFLAARQVGPQGRVVGVDMTPEMVDKATATAAELGLAQVEFRLGLAEDLPVEDGWADVVISNGVLNLCADKGAVLSEIRRVLRPGGWLQFADIANGRPVPEGALRDIDLWTG</sequence>
<evidence type="ECO:0000259" key="9">
    <source>
        <dbReference type="Pfam" id="PF13847"/>
    </source>
</evidence>
<dbReference type="Pfam" id="PF13847">
    <property type="entry name" value="Methyltransf_31"/>
    <property type="match status" value="1"/>
</dbReference>
<proteinExistence type="inferred from homology"/>
<evidence type="ECO:0000256" key="6">
    <source>
        <dbReference type="ARBA" id="ARBA00047941"/>
    </source>
</evidence>
<protein>
    <recommendedName>
        <fullName evidence="5">Arsenite methyltransferase</fullName>
        <ecNumber evidence="4">2.1.1.137</ecNumber>
    </recommendedName>
</protein>
<evidence type="ECO:0000313" key="10">
    <source>
        <dbReference type="EMBL" id="NYJ08317.1"/>
    </source>
</evidence>
<evidence type="ECO:0000313" key="11">
    <source>
        <dbReference type="Proteomes" id="UP000541969"/>
    </source>
</evidence>
<evidence type="ECO:0000256" key="4">
    <source>
        <dbReference type="ARBA" id="ARBA00034521"/>
    </source>
</evidence>
<organism evidence="10 11">
    <name type="scientific">Petropleomorpha daqingensis</name>
    <dbReference type="NCBI Taxonomy" id="2026353"/>
    <lineage>
        <taxon>Bacteria</taxon>
        <taxon>Bacillati</taxon>
        <taxon>Actinomycetota</taxon>
        <taxon>Actinomycetes</taxon>
        <taxon>Geodermatophilales</taxon>
        <taxon>Geodermatophilaceae</taxon>
        <taxon>Petropleomorpha</taxon>
    </lineage>
</organism>
<dbReference type="InterPro" id="IPR025714">
    <property type="entry name" value="Methyltranfer_dom"/>
</dbReference>
<evidence type="ECO:0000256" key="7">
    <source>
        <dbReference type="ARBA" id="ARBA00047943"/>
    </source>
</evidence>
<evidence type="ECO:0000256" key="1">
    <source>
        <dbReference type="ARBA" id="ARBA00022679"/>
    </source>
</evidence>
<accession>A0A853CL64</accession>